<dbReference type="Gene3D" id="3.30.70.1430">
    <property type="entry name" value="Multidrug efflux transporter AcrB pore domain"/>
    <property type="match status" value="1"/>
</dbReference>
<evidence type="ECO:0000313" key="1">
    <source>
        <dbReference type="EMBL" id="TMP76834.1"/>
    </source>
</evidence>
<dbReference type="OrthoDB" id="6313827at2"/>
<reference evidence="2" key="2">
    <citation type="submission" date="2019-06" db="EMBL/GenBank/DDBJ databases">
        <title>Co-occurence of chitin degradation, pigmentation and bioactivity in marine Pseudoalteromonas.</title>
        <authorList>
            <person name="Sonnenschein E.C."/>
            <person name="Bech P.K."/>
        </authorList>
    </citation>
    <scope>NUCLEOTIDE SEQUENCE [LARGE SCALE GENOMIC DNA]</scope>
    <source>
        <strain evidence="2">S1189</strain>
    </source>
</reference>
<dbReference type="Proteomes" id="UP000307362">
    <property type="component" value="Unassembled WGS sequence"/>
</dbReference>
<gene>
    <name evidence="1" type="ORF">CWB73_21225</name>
</gene>
<organism evidence="1 2">
    <name type="scientific">Pseudoalteromonas phenolica</name>
    <dbReference type="NCBI Taxonomy" id="161398"/>
    <lineage>
        <taxon>Bacteria</taxon>
        <taxon>Pseudomonadati</taxon>
        <taxon>Pseudomonadota</taxon>
        <taxon>Gammaproteobacteria</taxon>
        <taxon>Alteromonadales</taxon>
        <taxon>Pseudoalteromonadaceae</taxon>
        <taxon>Pseudoalteromonas</taxon>
    </lineage>
</organism>
<dbReference type="SUPFAM" id="SSF82693">
    <property type="entry name" value="Multidrug efflux transporter AcrB pore domain, PN1, PN2, PC1 and PC2 subdomains"/>
    <property type="match status" value="1"/>
</dbReference>
<evidence type="ECO:0000313" key="2">
    <source>
        <dbReference type="Proteomes" id="UP000307362"/>
    </source>
</evidence>
<dbReference type="InterPro" id="IPR001036">
    <property type="entry name" value="Acrflvin-R"/>
</dbReference>
<dbReference type="RefSeq" id="WP_138569325.1">
    <property type="nucleotide sequence ID" value="NZ_PNCM01000241.1"/>
</dbReference>
<accession>A0A5S3YLJ4</accession>
<comment type="caution">
    <text evidence="1">The sequence shown here is derived from an EMBL/GenBank/DDBJ whole genome shotgun (WGS) entry which is preliminary data.</text>
</comment>
<feature type="non-terminal residue" evidence="1">
    <location>
        <position position="127"/>
    </location>
</feature>
<proteinExistence type="predicted"/>
<feature type="non-terminal residue" evidence="1">
    <location>
        <position position="1"/>
    </location>
</feature>
<dbReference type="EMBL" id="PNCM01000241">
    <property type="protein sequence ID" value="TMP76834.1"/>
    <property type="molecule type" value="Genomic_DNA"/>
</dbReference>
<sequence>LLPFDNKSEIQVLIDMPEGTSLEQTAAMTRQVQQIVWSEAEVTDIAAFVGKPSSMDFNGMVRGYYRRSGTHLAELRVLLVDKREREHQSHAIVMRLREKLQPFNQTLTQVKVVEVPPGPPVLSTLVA</sequence>
<dbReference type="GO" id="GO:0005886">
    <property type="term" value="C:plasma membrane"/>
    <property type="evidence" value="ECO:0007669"/>
    <property type="project" value="TreeGrafter"/>
</dbReference>
<name>A0A5S3YLJ4_9GAMM</name>
<dbReference type="GO" id="GO:0042910">
    <property type="term" value="F:xenobiotic transmembrane transporter activity"/>
    <property type="evidence" value="ECO:0007669"/>
    <property type="project" value="TreeGrafter"/>
</dbReference>
<dbReference type="Pfam" id="PF00873">
    <property type="entry name" value="ACR_tran"/>
    <property type="match status" value="1"/>
</dbReference>
<reference evidence="1 2" key="1">
    <citation type="submission" date="2017-12" db="EMBL/GenBank/DDBJ databases">
        <authorList>
            <person name="Paulsen S."/>
            <person name="Gram L.K."/>
        </authorList>
    </citation>
    <scope>NUCLEOTIDE SEQUENCE [LARGE SCALE GENOMIC DNA]</scope>
    <source>
        <strain evidence="1 2">S1189</strain>
    </source>
</reference>
<dbReference type="PANTHER" id="PTHR32063">
    <property type="match status" value="1"/>
</dbReference>
<dbReference type="AlphaFoldDB" id="A0A5S3YLJ4"/>
<dbReference type="PANTHER" id="PTHR32063:SF16">
    <property type="entry name" value="CATION EFFLUX SYSTEM (ACRB_ACRD_ACRF FAMILY)"/>
    <property type="match status" value="1"/>
</dbReference>
<protein>
    <submittedName>
        <fullName evidence="1">AcrB/AcrD/AcrF family protein</fullName>
    </submittedName>
</protein>